<evidence type="ECO:0008006" key="2">
    <source>
        <dbReference type="Google" id="ProtNLM"/>
    </source>
</evidence>
<sequence length="136" mass="15455">MVDANNEIVKEEETLLIQGAGYEVDQIVSKTKEVGGIPILAHVDRPAFSYPAALGPMPDDYPAEAFELSSRLDHEEAQKWRERYPGRTFIRSSDSHTLETMSRANCTKMMLEEPTFDEIKKAIRGEDGRRISWPWG</sequence>
<protein>
    <recommendedName>
        <fullName evidence="2">Histidinol-phosphatase</fullName>
    </recommendedName>
</protein>
<dbReference type="EMBL" id="VSSQ01098328">
    <property type="protein sequence ID" value="MPN41344.1"/>
    <property type="molecule type" value="Genomic_DNA"/>
</dbReference>
<dbReference type="AlphaFoldDB" id="A0A645HYV5"/>
<accession>A0A645HYV5</accession>
<dbReference type="Gene3D" id="3.20.20.140">
    <property type="entry name" value="Metal-dependent hydrolases"/>
    <property type="match status" value="1"/>
</dbReference>
<name>A0A645HYV5_9ZZZZ</name>
<organism evidence="1">
    <name type="scientific">bioreactor metagenome</name>
    <dbReference type="NCBI Taxonomy" id="1076179"/>
    <lineage>
        <taxon>unclassified sequences</taxon>
        <taxon>metagenomes</taxon>
        <taxon>ecological metagenomes</taxon>
    </lineage>
</organism>
<dbReference type="SUPFAM" id="SSF89550">
    <property type="entry name" value="PHP domain-like"/>
    <property type="match status" value="1"/>
</dbReference>
<dbReference type="InterPro" id="IPR016195">
    <property type="entry name" value="Pol/histidinol_Pase-like"/>
</dbReference>
<evidence type="ECO:0000313" key="1">
    <source>
        <dbReference type="EMBL" id="MPN41344.1"/>
    </source>
</evidence>
<comment type="caution">
    <text evidence="1">The sequence shown here is derived from an EMBL/GenBank/DDBJ whole genome shotgun (WGS) entry which is preliminary data.</text>
</comment>
<reference evidence="1" key="1">
    <citation type="submission" date="2019-08" db="EMBL/GenBank/DDBJ databases">
        <authorList>
            <person name="Kucharzyk K."/>
            <person name="Murdoch R.W."/>
            <person name="Higgins S."/>
            <person name="Loffler F."/>
        </authorList>
    </citation>
    <scope>NUCLEOTIDE SEQUENCE</scope>
</reference>
<proteinExistence type="predicted"/>
<gene>
    <name evidence="1" type="ORF">SDC9_188889</name>
</gene>